<dbReference type="Proteomes" id="UP001608902">
    <property type="component" value="Unassembled WGS sequence"/>
</dbReference>
<reference evidence="1 2" key="1">
    <citation type="submission" date="2024-08" db="EMBL/GenBank/DDBJ databases">
        <title>Gnathostoma spinigerum genome.</title>
        <authorList>
            <person name="Gonzalez-Bertolin B."/>
            <person name="Monzon S."/>
            <person name="Zaballos A."/>
            <person name="Jimenez P."/>
            <person name="Dekumyoy P."/>
            <person name="Varona S."/>
            <person name="Cuesta I."/>
            <person name="Sumanam S."/>
            <person name="Adisakwattana P."/>
            <person name="Gasser R.B."/>
            <person name="Hernandez-Gonzalez A."/>
            <person name="Young N.D."/>
            <person name="Perteguer M.J."/>
        </authorList>
    </citation>
    <scope>NUCLEOTIDE SEQUENCE [LARGE SCALE GENOMIC DNA]</scope>
    <source>
        <strain evidence="1">AL3</strain>
        <tissue evidence="1">Liver</tissue>
    </source>
</reference>
<evidence type="ECO:0000313" key="1">
    <source>
        <dbReference type="EMBL" id="MFH4979791.1"/>
    </source>
</evidence>
<sequence length="156" mass="18131">MKERNSPSMKSDSSSERNTEKEFIKTRKLHYDVVHDDLCSTHSAAVASGALTVFLRFLLDPLYQSQRDFRSLSFMEWPVSEGHFRTLNYSDWVVYAVNVQMKLSFPPSHGDLIGSMLLYFYEEITCTISYILALDKLTLIGETRDITLFVTYLWKH</sequence>
<protein>
    <submittedName>
        <fullName evidence="1">Uncharacterized protein</fullName>
    </submittedName>
</protein>
<gene>
    <name evidence="1" type="ORF">AB6A40_006500</name>
</gene>
<comment type="caution">
    <text evidence="1">The sequence shown here is derived from an EMBL/GenBank/DDBJ whole genome shotgun (WGS) entry which is preliminary data.</text>
</comment>
<dbReference type="AlphaFoldDB" id="A0ABD6EJ65"/>
<name>A0ABD6EJ65_9BILA</name>
<accession>A0ABD6EJ65</accession>
<keyword evidence="2" id="KW-1185">Reference proteome</keyword>
<evidence type="ECO:0000313" key="2">
    <source>
        <dbReference type="Proteomes" id="UP001608902"/>
    </source>
</evidence>
<dbReference type="EMBL" id="JBGFUD010004642">
    <property type="protein sequence ID" value="MFH4979791.1"/>
    <property type="molecule type" value="Genomic_DNA"/>
</dbReference>
<organism evidence="1 2">
    <name type="scientific">Gnathostoma spinigerum</name>
    <dbReference type="NCBI Taxonomy" id="75299"/>
    <lineage>
        <taxon>Eukaryota</taxon>
        <taxon>Metazoa</taxon>
        <taxon>Ecdysozoa</taxon>
        <taxon>Nematoda</taxon>
        <taxon>Chromadorea</taxon>
        <taxon>Rhabditida</taxon>
        <taxon>Spirurina</taxon>
        <taxon>Gnathostomatomorpha</taxon>
        <taxon>Gnathostomatoidea</taxon>
        <taxon>Gnathostomatidae</taxon>
        <taxon>Gnathostoma</taxon>
    </lineage>
</organism>
<proteinExistence type="predicted"/>